<dbReference type="EMBL" id="MQUA01000014">
    <property type="protein sequence ID" value="PQB03217.1"/>
    <property type="molecule type" value="Genomic_DNA"/>
</dbReference>
<gene>
    <name evidence="1" type="ORF">BST83_18070</name>
</gene>
<dbReference type="Proteomes" id="UP000239522">
    <property type="component" value="Unassembled WGS sequence"/>
</dbReference>
<dbReference type="OrthoDB" id="677437at2"/>
<reference evidence="1 2" key="1">
    <citation type="submission" date="2016-11" db="EMBL/GenBank/DDBJ databases">
        <title>Trade-off between light-utilization and light-protection in marine flavobacteria.</title>
        <authorList>
            <person name="Kumagai Y."/>
        </authorList>
    </citation>
    <scope>NUCLEOTIDE SEQUENCE [LARGE SCALE GENOMIC DNA]</scope>
    <source>
        <strain evidence="1 2">ATCC 700397</strain>
    </source>
</reference>
<protein>
    <submittedName>
        <fullName evidence="1">Uncharacterized protein</fullName>
    </submittedName>
</protein>
<name>A0A2S7KKS6_9FLAO</name>
<comment type="caution">
    <text evidence="1">The sequence shown here is derived from an EMBL/GenBank/DDBJ whole genome shotgun (WGS) entry which is preliminary data.</text>
</comment>
<sequence>MGRIASLDISESLIELKELVSKQTTLKGEKRVKSLIYIKTKKFKTRQEVSASVGVHIRTLERWVETYKLFGIDQMISDKPKNKQSKIITSEIHLGLSQRVNDPLNPFLGYWDSQIWVNETYGIEIKYQRIREYLKQHFKTKLKSPRKSHYKKNVEAEKAFLKTT</sequence>
<evidence type="ECO:0000313" key="2">
    <source>
        <dbReference type="Proteomes" id="UP000239522"/>
    </source>
</evidence>
<proteinExistence type="predicted"/>
<keyword evidence="2" id="KW-1185">Reference proteome</keyword>
<dbReference type="RefSeq" id="WP_104811152.1">
    <property type="nucleotide sequence ID" value="NZ_MQUA01000014.1"/>
</dbReference>
<accession>A0A2S7KKS6</accession>
<evidence type="ECO:0000313" key="1">
    <source>
        <dbReference type="EMBL" id="PQB03217.1"/>
    </source>
</evidence>
<dbReference type="AlphaFoldDB" id="A0A2S7KKS6"/>
<organism evidence="1 2">
    <name type="scientific">Polaribacter filamentus</name>
    <dbReference type="NCBI Taxonomy" id="53483"/>
    <lineage>
        <taxon>Bacteria</taxon>
        <taxon>Pseudomonadati</taxon>
        <taxon>Bacteroidota</taxon>
        <taxon>Flavobacteriia</taxon>
        <taxon>Flavobacteriales</taxon>
        <taxon>Flavobacteriaceae</taxon>
    </lineage>
</organism>